<feature type="region of interest" description="Disordered" evidence="1">
    <location>
        <begin position="1"/>
        <end position="28"/>
    </location>
</feature>
<dbReference type="EMBL" id="LROM01000082">
    <property type="protein sequence ID" value="OFA00649.1"/>
    <property type="molecule type" value="Genomic_DNA"/>
</dbReference>
<sequence length="329" mass="35338">MSHTDGPGSGRRHDDVPSGPSGQRSKELPLTSAFTNPISRKENLHSIYAMLIAVMMFSFMDTTMKLLSATYPATQVTALRALSSLPLLCAYIWYRGAFRGIFNVRWGMHVFRAVLGIAMLTTFAYGLKALSLAEAYSIFFIAPALITMLSVFVLKERVVAGQWVAIVVGLVGVLVVLRPEGSGFLTLGGLAILAAAACYAVSAITARLLARTDSTESMMFWLLTLMAIGAVALAWPMWVPVRAADGATLLALALSGFFGQLAITKAFSTGKASIVAPFEYTALAWGVAIDRLLWQALPDGYTLLGAGIIIASGIYLVRRESAHKESEHP</sequence>
<keyword evidence="2" id="KW-0812">Transmembrane</keyword>
<dbReference type="PANTHER" id="PTHR22911:SF103">
    <property type="entry name" value="BLR2811 PROTEIN"/>
    <property type="match status" value="1"/>
</dbReference>
<gene>
    <name evidence="4" type="primary">ribN</name>
    <name evidence="4" type="ORF">DUPY_23010</name>
</gene>
<keyword evidence="2" id="KW-1133">Transmembrane helix</keyword>
<dbReference type="GO" id="GO:0016020">
    <property type="term" value="C:membrane"/>
    <property type="evidence" value="ECO:0007669"/>
    <property type="project" value="InterPro"/>
</dbReference>
<feature type="transmembrane region" description="Helical" evidence="2">
    <location>
        <begin position="106"/>
        <end position="127"/>
    </location>
</feature>
<feature type="transmembrane region" description="Helical" evidence="2">
    <location>
        <begin position="160"/>
        <end position="177"/>
    </location>
</feature>
<reference evidence="5" key="1">
    <citation type="journal article" date="2016" name="Front. Microbiol.">
        <title>Molecular Keys to the Janthinobacterium and Duganella spp. Interaction with the Plant Pathogen Fusarium graminearum.</title>
        <authorList>
            <person name="Haack F.S."/>
            <person name="Poehlein A."/>
            <person name="Kroger C."/>
            <person name="Voigt C.A."/>
            <person name="Piepenbring M."/>
            <person name="Bode H.B."/>
            <person name="Daniel R."/>
            <person name="Schafer W."/>
            <person name="Streit W.R."/>
        </authorList>
    </citation>
    <scope>NUCLEOTIDE SEQUENCE [LARGE SCALE GENOMIC DNA]</scope>
    <source>
        <strain evidence="5">T54</strain>
    </source>
</reference>
<dbReference type="SUPFAM" id="SSF103481">
    <property type="entry name" value="Multidrug resistance efflux transporter EmrE"/>
    <property type="match status" value="2"/>
</dbReference>
<feature type="transmembrane region" description="Helical" evidence="2">
    <location>
        <begin position="300"/>
        <end position="317"/>
    </location>
</feature>
<comment type="caution">
    <text evidence="4">The sequence shown here is derived from an EMBL/GenBank/DDBJ whole genome shotgun (WGS) entry which is preliminary data.</text>
</comment>
<feature type="domain" description="EamA" evidence="3">
    <location>
        <begin position="187"/>
        <end position="316"/>
    </location>
</feature>
<feature type="transmembrane region" description="Helical" evidence="2">
    <location>
        <begin position="183"/>
        <end position="206"/>
    </location>
</feature>
<feature type="transmembrane region" description="Helical" evidence="2">
    <location>
        <begin position="218"/>
        <end position="238"/>
    </location>
</feature>
<evidence type="ECO:0000313" key="5">
    <source>
        <dbReference type="Proteomes" id="UP000175989"/>
    </source>
</evidence>
<keyword evidence="2" id="KW-0472">Membrane</keyword>
<dbReference type="PATRIC" id="fig|762836.4.peg.2382"/>
<dbReference type="PANTHER" id="PTHR22911">
    <property type="entry name" value="ACYL-MALONYL CONDENSING ENZYME-RELATED"/>
    <property type="match status" value="1"/>
</dbReference>
<feature type="transmembrane region" description="Helical" evidence="2">
    <location>
        <begin position="244"/>
        <end position="263"/>
    </location>
</feature>
<dbReference type="InterPro" id="IPR037185">
    <property type="entry name" value="EmrE-like"/>
</dbReference>
<dbReference type="Pfam" id="PF00892">
    <property type="entry name" value="EamA"/>
    <property type="match status" value="2"/>
</dbReference>
<dbReference type="AlphaFoldDB" id="A0A1E7WNC0"/>
<keyword evidence="5" id="KW-1185">Reference proteome</keyword>
<feature type="transmembrane region" description="Helical" evidence="2">
    <location>
        <begin position="47"/>
        <end position="67"/>
    </location>
</feature>
<evidence type="ECO:0000256" key="2">
    <source>
        <dbReference type="SAM" id="Phobius"/>
    </source>
</evidence>
<evidence type="ECO:0000259" key="3">
    <source>
        <dbReference type="Pfam" id="PF00892"/>
    </source>
</evidence>
<organism evidence="4 5">
    <name type="scientific">Duganella phyllosphaerae</name>
    <dbReference type="NCBI Taxonomy" id="762836"/>
    <lineage>
        <taxon>Bacteria</taxon>
        <taxon>Pseudomonadati</taxon>
        <taxon>Pseudomonadota</taxon>
        <taxon>Betaproteobacteria</taxon>
        <taxon>Burkholderiales</taxon>
        <taxon>Oxalobacteraceae</taxon>
        <taxon>Telluria group</taxon>
        <taxon>Duganella</taxon>
    </lineage>
</organism>
<dbReference type="InterPro" id="IPR000620">
    <property type="entry name" value="EamA_dom"/>
</dbReference>
<protein>
    <submittedName>
        <fullName evidence="4">Riboflavin transporter</fullName>
    </submittedName>
</protein>
<evidence type="ECO:0000256" key="1">
    <source>
        <dbReference type="SAM" id="MobiDB-lite"/>
    </source>
</evidence>
<feature type="transmembrane region" description="Helical" evidence="2">
    <location>
        <begin position="73"/>
        <end position="94"/>
    </location>
</feature>
<feature type="domain" description="EamA" evidence="3">
    <location>
        <begin position="47"/>
        <end position="177"/>
    </location>
</feature>
<accession>A0A1E7WNC0</accession>
<dbReference type="Proteomes" id="UP000175989">
    <property type="component" value="Unassembled WGS sequence"/>
</dbReference>
<evidence type="ECO:0000313" key="4">
    <source>
        <dbReference type="EMBL" id="OFA00649.1"/>
    </source>
</evidence>
<proteinExistence type="predicted"/>
<name>A0A1E7WNC0_9BURK</name>
<feature type="transmembrane region" description="Helical" evidence="2">
    <location>
        <begin position="133"/>
        <end position="153"/>
    </location>
</feature>